<gene>
    <name evidence="1" type="ORF">HYN51_08730</name>
</gene>
<dbReference type="RefSeq" id="WP_108900696.1">
    <property type="nucleotide sequence ID" value="NZ_CP029185.2"/>
</dbReference>
<dbReference type="AlphaFoldDB" id="A0A2Y9TY12"/>
<name>A0A2Y9TY12_9GAMM</name>
<proteinExistence type="predicted"/>
<dbReference type="OrthoDB" id="6555643at2"/>
<dbReference type="Proteomes" id="UP000244908">
    <property type="component" value="Chromosome"/>
</dbReference>
<dbReference type="EMBL" id="CP029185">
    <property type="protein sequence ID" value="AWH88638.1"/>
    <property type="molecule type" value="Genomic_DNA"/>
</dbReference>
<evidence type="ECO:0000313" key="1">
    <source>
        <dbReference type="EMBL" id="AWH88638.1"/>
    </source>
</evidence>
<reference evidence="1 2" key="1">
    <citation type="journal article" date="2019" name="Int. J. Syst. Evol. Microbiol.">
        <title>Limnobaculum parvum gen. nov., sp. nov., isolated from a freshwater lake.</title>
        <authorList>
            <person name="Baek C."/>
            <person name="Shin S.K."/>
            <person name="Yi H."/>
        </authorList>
    </citation>
    <scope>NUCLEOTIDE SEQUENCE [LARGE SCALE GENOMIC DNA]</scope>
    <source>
        <strain evidence="1 2">HYN0051</strain>
    </source>
</reference>
<organism evidence="1 2">
    <name type="scientific">Limnobaculum parvum</name>
    <dbReference type="NCBI Taxonomy" id="2172103"/>
    <lineage>
        <taxon>Bacteria</taxon>
        <taxon>Pseudomonadati</taxon>
        <taxon>Pseudomonadota</taxon>
        <taxon>Gammaproteobacteria</taxon>
        <taxon>Enterobacterales</taxon>
        <taxon>Budviciaceae</taxon>
        <taxon>Limnobaculum</taxon>
    </lineage>
</organism>
<evidence type="ECO:0000313" key="2">
    <source>
        <dbReference type="Proteomes" id="UP000244908"/>
    </source>
</evidence>
<protein>
    <submittedName>
        <fullName evidence="1">Uncharacterized protein</fullName>
    </submittedName>
</protein>
<dbReference type="KEGG" id="lpv:HYN51_08730"/>
<keyword evidence="2" id="KW-1185">Reference proteome</keyword>
<accession>A0A2Y9TY12</accession>
<sequence length="112" mass="12839">MKNEFILSEVILPEDIKGKILSSELSFSKFYARNPRDELRELIIHLKNTEISGLVILGGKESIEVLQNIQDELIDIFAGKNSSYFFKIYINKNSNDAISFIMIDRDKGNIIN</sequence>